<evidence type="ECO:0000256" key="2">
    <source>
        <dbReference type="ARBA" id="ARBA00022723"/>
    </source>
</evidence>
<dbReference type="GO" id="GO:0046872">
    <property type="term" value="F:metal ion binding"/>
    <property type="evidence" value="ECO:0007669"/>
    <property type="project" value="UniProtKB-KW"/>
</dbReference>
<reference evidence="6 7" key="1">
    <citation type="submission" date="2017-03" db="EMBL/GenBank/DDBJ databases">
        <title>Genome sequence of Clostridium hungatei DSM 14427.</title>
        <authorList>
            <person name="Poehlein A."/>
            <person name="Daniel R."/>
        </authorList>
    </citation>
    <scope>NUCLEOTIDE SEQUENCE [LARGE SCALE GENOMIC DNA]</scope>
    <source>
        <strain evidence="6 7">DSM 14427</strain>
    </source>
</reference>
<keyword evidence="2" id="KW-0479">Metal-binding</keyword>
<dbReference type="EMBL" id="MZGX01000010">
    <property type="protein sequence ID" value="OPX44262.1"/>
    <property type="molecule type" value="Genomic_DNA"/>
</dbReference>
<dbReference type="SFLD" id="SFLDS00029">
    <property type="entry name" value="Radical_SAM"/>
    <property type="match status" value="1"/>
</dbReference>
<dbReference type="Gene3D" id="3.20.20.70">
    <property type="entry name" value="Aldolase class I"/>
    <property type="match status" value="2"/>
</dbReference>
<evidence type="ECO:0000259" key="5">
    <source>
        <dbReference type="Pfam" id="PF04055"/>
    </source>
</evidence>
<accession>A0A1V4SK30</accession>
<dbReference type="AlphaFoldDB" id="A0A1V4SK30"/>
<dbReference type="InterPro" id="IPR026412">
    <property type="entry name" value="rSAM_Cxxx_rpt"/>
</dbReference>
<dbReference type="SUPFAM" id="SSF102114">
    <property type="entry name" value="Radical SAM enzymes"/>
    <property type="match status" value="2"/>
</dbReference>
<evidence type="ECO:0000256" key="3">
    <source>
        <dbReference type="ARBA" id="ARBA00023004"/>
    </source>
</evidence>
<dbReference type="SFLD" id="SFLDG01384">
    <property type="entry name" value="thioether_bond_formation_requi"/>
    <property type="match status" value="1"/>
</dbReference>
<gene>
    <name evidence="6" type="primary">chuR_1</name>
    <name evidence="6" type="ORF">CLHUN_18160</name>
</gene>
<sequence length="718" mass="81624">MNNDPTILMGKLSPAWNDGTAKSITFCVTEDCNLACKYCYMTGKNDKIKMSFETARKAVDYILTNPAEFPEPSVVFDFIGGEPFMEIELIDRICDYIKRQMYLLEHPWFNSYRFSFSTNGLLYHTDKVQEYILKNKNHLSIGMSVDGNKMKHDLQRIRPNGGGSYDDVVKNVPLWLEQFPGSSTKATFSHDDLPYLKDSIISLWELGIKIVAANVVFEDVWEEGDDSVFEEQLKGLADYIIENKLWKDYSVRFFDPNIGHPLTEEDKQRNYCGAGRMLAIDCKGNFFPCIRFYDFSLNNRKGPVIGDIHKGIDSDRIRPFLGLTLKAQSRAECVDCEVASGCGWCQGCNYDLAETATIYQRATYLCKIHKATVRSCEYFWNSFERATGLISERTIIGRTRENRNSEIPAKYMQFITSDNITPHCSYRNTKGTGNLMSQATYEKGMEFCLKNGFIPVLLGRPPFMKDELPDNCLSIEDAQSGANTSIAVHDNTAAASSGTSAISILIVNRENLERLYDFAASLYFQYRRVNLVLEDIEHWSDKETESYSRQLDKLLPFIAGTYKKGDPFELSVLSDIWELNTMRNCEAGQSSFALAPNGRIYLCPAFYFEDEDNYAGTPEQGIHMKNPQLMELCNAPICSACDVYSCRRCKQLNIKLTGEINTPSRIQCLVSHIERNKSMELQKLLMENSQAKFDNLLKAIDYIDPLDKILRKGSAANA</sequence>
<evidence type="ECO:0000313" key="7">
    <source>
        <dbReference type="Proteomes" id="UP000191554"/>
    </source>
</evidence>
<evidence type="ECO:0000256" key="4">
    <source>
        <dbReference type="ARBA" id="ARBA00023014"/>
    </source>
</evidence>
<dbReference type="PANTHER" id="PTHR43273:SF8">
    <property type="entry name" value="RADICAL SAM DOMAIN PROTEIN"/>
    <property type="match status" value="1"/>
</dbReference>
<dbReference type="InterPro" id="IPR026401">
    <property type="entry name" value="CXXX_matur"/>
</dbReference>
<dbReference type="NCBIfam" id="TIGR04115">
    <property type="entry name" value="rSAM_Cxxx_rpt"/>
    <property type="match status" value="1"/>
</dbReference>
<feature type="domain" description="Radical SAM core" evidence="5">
    <location>
        <begin position="28"/>
        <end position="180"/>
    </location>
</feature>
<dbReference type="InterPro" id="IPR058240">
    <property type="entry name" value="rSAM_sf"/>
</dbReference>
<dbReference type="STRING" id="48256.CLHUN_18160"/>
<keyword evidence="6" id="KW-0560">Oxidoreductase</keyword>
<comment type="caution">
    <text evidence="6">The sequence shown here is derived from an EMBL/GenBank/DDBJ whole genome shotgun (WGS) entry which is preliminary data.</text>
</comment>
<dbReference type="SFLD" id="SFLDG01067">
    <property type="entry name" value="SPASM/twitch_domain_containing"/>
    <property type="match status" value="1"/>
</dbReference>
<dbReference type="Proteomes" id="UP000191554">
    <property type="component" value="Unassembled WGS sequence"/>
</dbReference>
<dbReference type="Pfam" id="PF04055">
    <property type="entry name" value="Radical_SAM"/>
    <property type="match status" value="1"/>
</dbReference>
<dbReference type="OrthoDB" id="1737006at2"/>
<dbReference type="NCBIfam" id="TIGR04119">
    <property type="entry name" value="CXXX_matur"/>
    <property type="match status" value="1"/>
</dbReference>
<dbReference type="SFLD" id="SFLDG01386">
    <property type="entry name" value="main_SPASM_domain-containing"/>
    <property type="match status" value="1"/>
</dbReference>
<keyword evidence="7" id="KW-1185">Reference proteome</keyword>
<keyword evidence="1" id="KW-0949">S-adenosyl-L-methionine</keyword>
<dbReference type="InterPro" id="IPR007197">
    <property type="entry name" value="rSAM"/>
</dbReference>
<name>A0A1V4SK30_RUMHU</name>
<keyword evidence="4" id="KW-0411">Iron-sulfur</keyword>
<organism evidence="6 7">
    <name type="scientific">Ruminiclostridium hungatei</name>
    <name type="common">Clostridium hungatei</name>
    <dbReference type="NCBI Taxonomy" id="48256"/>
    <lineage>
        <taxon>Bacteria</taxon>
        <taxon>Bacillati</taxon>
        <taxon>Bacillota</taxon>
        <taxon>Clostridia</taxon>
        <taxon>Eubacteriales</taxon>
        <taxon>Oscillospiraceae</taxon>
        <taxon>Ruminiclostridium</taxon>
    </lineage>
</organism>
<dbReference type="GO" id="GO:0051536">
    <property type="term" value="F:iron-sulfur cluster binding"/>
    <property type="evidence" value="ECO:0007669"/>
    <property type="project" value="UniProtKB-KW"/>
</dbReference>
<dbReference type="CDD" id="cd01335">
    <property type="entry name" value="Radical_SAM"/>
    <property type="match status" value="1"/>
</dbReference>
<evidence type="ECO:0000256" key="1">
    <source>
        <dbReference type="ARBA" id="ARBA00022691"/>
    </source>
</evidence>
<dbReference type="GO" id="GO:0016491">
    <property type="term" value="F:oxidoreductase activity"/>
    <property type="evidence" value="ECO:0007669"/>
    <property type="project" value="UniProtKB-KW"/>
</dbReference>
<dbReference type="EC" id="1.1.99.-" evidence="6"/>
<keyword evidence="3" id="KW-0408">Iron</keyword>
<evidence type="ECO:0000313" key="6">
    <source>
        <dbReference type="EMBL" id="OPX44262.1"/>
    </source>
</evidence>
<dbReference type="PANTHER" id="PTHR43273">
    <property type="entry name" value="ANAEROBIC SULFATASE-MATURATING ENZYME HOMOLOG ASLB-RELATED"/>
    <property type="match status" value="1"/>
</dbReference>
<dbReference type="InterPro" id="IPR023867">
    <property type="entry name" value="Sulphatase_maturase_rSAM"/>
</dbReference>
<proteinExistence type="predicted"/>
<protein>
    <submittedName>
        <fullName evidence="6">Anaerobic sulfatase-maturating enzyme</fullName>
        <ecNumber evidence="6">1.1.99.-</ecNumber>
    </submittedName>
</protein>
<dbReference type="InterPro" id="IPR013785">
    <property type="entry name" value="Aldolase_TIM"/>
</dbReference>